<keyword evidence="1" id="KW-0812">Transmembrane</keyword>
<keyword evidence="1" id="KW-0472">Membrane</keyword>
<reference evidence="2 3" key="1">
    <citation type="submission" date="2015-10" db="EMBL/GenBank/DDBJ databases">
        <title>Draft genome sequence of Streptomyces longwoodensis DSM 41677, type strain for the species Streptomyces longwoodensis.</title>
        <authorList>
            <person name="Ruckert C."/>
            <person name="Winkler A."/>
            <person name="Kalinowski J."/>
            <person name="Kampfer P."/>
            <person name="Glaeser S."/>
        </authorList>
    </citation>
    <scope>NUCLEOTIDE SEQUENCE [LARGE SCALE GENOMIC DNA]</scope>
    <source>
        <strain evidence="2 3">DSM 41677</strain>
    </source>
</reference>
<feature type="transmembrane region" description="Helical" evidence="1">
    <location>
        <begin position="163"/>
        <end position="182"/>
    </location>
</feature>
<sequence length="192" mass="19442">MASTAPAPAPAPAEPAGTTPALRRLYVVRFVFAVAWAALLLLGGSELTLGVQLLLALYPAFDVAAAVVDARSARAAGPLKGLYANMAVSALAAVGVAVAGTSSVADVLRVWGAWAIVSGLVQLLVGLARRSMGGQWAMILSGGISVLAGASFLRGAAQDDPTLTALAGYATLGGIFFLVSAVRLSRSIPRER</sequence>
<feature type="transmembrane region" description="Helical" evidence="1">
    <location>
        <begin position="82"/>
        <end position="105"/>
    </location>
</feature>
<evidence type="ECO:0000313" key="3">
    <source>
        <dbReference type="Proteomes" id="UP000053271"/>
    </source>
</evidence>
<dbReference type="RefSeq" id="WP_067233440.1">
    <property type="nucleotide sequence ID" value="NZ_KQ948552.1"/>
</dbReference>
<protein>
    <recommendedName>
        <fullName evidence="4">Integral membrane protein</fullName>
    </recommendedName>
</protein>
<keyword evidence="3" id="KW-1185">Reference proteome</keyword>
<keyword evidence="1" id="KW-1133">Transmembrane helix</keyword>
<dbReference type="GeneID" id="91425842"/>
<dbReference type="Proteomes" id="UP000053271">
    <property type="component" value="Unassembled WGS sequence"/>
</dbReference>
<proteinExistence type="predicted"/>
<accession>A0A101QXY0</accession>
<evidence type="ECO:0000313" key="2">
    <source>
        <dbReference type="EMBL" id="KUN38105.1"/>
    </source>
</evidence>
<name>A0A101QXY0_9ACTN</name>
<comment type="caution">
    <text evidence="2">The sequence shown here is derived from an EMBL/GenBank/DDBJ whole genome shotgun (WGS) entry which is preliminary data.</text>
</comment>
<evidence type="ECO:0000256" key="1">
    <source>
        <dbReference type="SAM" id="Phobius"/>
    </source>
</evidence>
<feature type="transmembrane region" description="Helical" evidence="1">
    <location>
        <begin position="49"/>
        <end position="70"/>
    </location>
</feature>
<feature type="transmembrane region" description="Helical" evidence="1">
    <location>
        <begin position="111"/>
        <end position="129"/>
    </location>
</feature>
<feature type="transmembrane region" description="Helical" evidence="1">
    <location>
        <begin position="136"/>
        <end position="157"/>
    </location>
</feature>
<organism evidence="2 3">
    <name type="scientific">Streptomyces longwoodensis</name>
    <dbReference type="NCBI Taxonomy" id="68231"/>
    <lineage>
        <taxon>Bacteria</taxon>
        <taxon>Bacillati</taxon>
        <taxon>Actinomycetota</taxon>
        <taxon>Actinomycetes</taxon>
        <taxon>Kitasatosporales</taxon>
        <taxon>Streptomycetaceae</taxon>
        <taxon>Streptomyces</taxon>
    </lineage>
</organism>
<dbReference type="AlphaFoldDB" id="A0A101QXY0"/>
<dbReference type="STRING" id="68231.AQJ30_14670"/>
<dbReference type="EMBL" id="LMWS01000017">
    <property type="protein sequence ID" value="KUN38105.1"/>
    <property type="molecule type" value="Genomic_DNA"/>
</dbReference>
<feature type="transmembrane region" description="Helical" evidence="1">
    <location>
        <begin position="26"/>
        <end position="43"/>
    </location>
</feature>
<gene>
    <name evidence="2" type="ORF">AQJ30_14670</name>
</gene>
<evidence type="ECO:0008006" key="4">
    <source>
        <dbReference type="Google" id="ProtNLM"/>
    </source>
</evidence>